<evidence type="ECO:0000256" key="1">
    <source>
        <dbReference type="ARBA" id="ARBA00007504"/>
    </source>
</evidence>
<evidence type="ECO:0000256" key="6">
    <source>
        <dbReference type="ARBA" id="ARBA00022806"/>
    </source>
</evidence>
<feature type="domain" description="Helicase C-terminal" evidence="17">
    <location>
        <begin position="457"/>
        <end position="613"/>
    </location>
</feature>
<dbReference type="SMART" id="SM00487">
    <property type="entry name" value="DEXDc"/>
    <property type="match status" value="1"/>
</dbReference>
<dbReference type="GO" id="GO:0005524">
    <property type="term" value="F:ATP binding"/>
    <property type="evidence" value="ECO:0007669"/>
    <property type="project" value="UniProtKB-KW"/>
</dbReference>
<dbReference type="InterPro" id="IPR001650">
    <property type="entry name" value="Helicase_C-like"/>
</dbReference>
<keyword evidence="4 15" id="KW-0227">DNA damage</keyword>
<evidence type="ECO:0000259" key="16">
    <source>
        <dbReference type="PROSITE" id="PS51192"/>
    </source>
</evidence>
<evidence type="ECO:0000256" key="9">
    <source>
        <dbReference type="ARBA" id="ARBA00023172"/>
    </source>
</evidence>
<evidence type="ECO:0000256" key="15">
    <source>
        <dbReference type="RuleBase" id="RU363016"/>
    </source>
</evidence>
<keyword evidence="8" id="KW-0238">DNA-binding</keyword>
<dbReference type="InterPro" id="IPR045562">
    <property type="entry name" value="RecG_dom3_C"/>
</dbReference>
<evidence type="ECO:0000256" key="14">
    <source>
        <dbReference type="ARBA" id="ARBA00048988"/>
    </source>
</evidence>
<sequence length="682" mass="77582">METKSPLQYLKGVGPRRVKILAKLGIETEEDLLYHLPRRYEDRSNLKTISQLRVGETETTIAYIRRIEELNPRKGLLITKVYIQDNTGSAIALWYNQSYLKKQLALGAQLIITGKVDYRFGQKEIAVNEYELVSGKTSLHTGRIVPFYPSTEGLNQRFWREIQHQALARNAEEFREIFTPEELQQLDLLPVKEALREIHFPSSYTQMEKARYRLVFEEFYLLQLALLVLRGNSQKSAKGIAHQKENKLPERFVQNLPFPLTGAQRRVLAEINGDMESSYPMQRLIQGDVGSGKTVIAAWGLLKAVEGGYQGALMAPTEILAQQHYHTLTGWFAPLGVKTALLKGSLNRREKDLLIERVMNREIDVLVGTHALIQENVEFADLGLVVIDEQHRFGVKQRSLLEEKGQQPDVLVMSATPIPRTLALTVYGDLDISLLDELPPGRKPVETYCIREESRGKLKMFLAKQLSLGSQAYIVCPLVEESETLDIKNATTLAENIKREFPSYNIGLLHGQMKAKEKEKIMQDFQHGRVHILVSTTVIEVGVNVPNATVMIVEDAERFGLAQLHQLRGRVGRGNAQSYCILISSSRNPAVLERLRILSKTQDGFKLAEEDLKLRGPGEFFGMRQHGLPEFKVGDLARDGEILLRARHMALKVLQKDPYLRELSYKNLHDKVWSLIKKMVKY</sequence>
<keyword evidence="9 15" id="KW-0233">DNA recombination</keyword>
<dbReference type="Gene3D" id="3.40.50.300">
    <property type="entry name" value="P-loop containing nucleotide triphosphate hydrolases"/>
    <property type="match status" value="2"/>
</dbReference>
<comment type="catalytic activity">
    <reaction evidence="14 15">
        <text>ATP + H2O = ADP + phosphate + H(+)</text>
        <dbReference type="Rhea" id="RHEA:13065"/>
        <dbReference type="ChEBI" id="CHEBI:15377"/>
        <dbReference type="ChEBI" id="CHEBI:15378"/>
        <dbReference type="ChEBI" id="CHEBI:30616"/>
        <dbReference type="ChEBI" id="CHEBI:43474"/>
        <dbReference type="ChEBI" id="CHEBI:456216"/>
        <dbReference type="EC" id="5.6.2.4"/>
    </reaction>
</comment>
<evidence type="ECO:0000256" key="5">
    <source>
        <dbReference type="ARBA" id="ARBA00022801"/>
    </source>
</evidence>
<keyword evidence="11" id="KW-0413">Isomerase</keyword>
<dbReference type="GO" id="GO:0016787">
    <property type="term" value="F:hydrolase activity"/>
    <property type="evidence" value="ECO:0007669"/>
    <property type="project" value="UniProtKB-KW"/>
</dbReference>
<organism evidence="18 19">
    <name type="scientific">Thermanaerosceptrum fracticalcis</name>
    <dbReference type="NCBI Taxonomy" id="1712410"/>
    <lineage>
        <taxon>Bacteria</taxon>
        <taxon>Bacillati</taxon>
        <taxon>Bacillota</taxon>
        <taxon>Clostridia</taxon>
        <taxon>Eubacteriales</taxon>
        <taxon>Peptococcaceae</taxon>
        <taxon>Thermanaerosceptrum</taxon>
    </lineage>
</organism>
<dbReference type="NCBIfam" id="TIGR00643">
    <property type="entry name" value="recG"/>
    <property type="match status" value="1"/>
</dbReference>
<evidence type="ECO:0000256" key="4">
    <source>
        <dbReference type="ARBA" id="ARBA00022763"/>
    </source>
</evidence>
<dbReference type="Pfam" id="PF17191">
    <property type="entry name" value="RecG_wedge"/>
    <property type="match status" value="1"/>
</dbReference>
<comment type="catalytic activity">
    <reaction evidence="12 15">
        <text>Couples ATP hydrolysis with the unwinding of duplex DNA by translocating in the 3'-5' direction.</text>
        <dbReference type="EC" id="5.6.2.4"/>
    </reaction>
</comment>
<dbReference type="PROSITE" id="PS51194">
    <property type="entry name" value="HELICASE_CTER"/>
    <property type="match status" value="1"/>
</dbReference>
<keyword evidence="10 15" id="KW-0234">DNA repair</keyword>
<evidence type="ECO:0000256" key="12">
    <source>
        <dbReference type="ARBA" id="ARBA00034617"/>
    </source>
</evidence>
<comment type="function">
    <text evidence="15">Plays a critical role in recombination and DNA repair. Helps process Holliday junction intermediates to mature products by catalyzing branch migration. Has replication fork regression activity, unwinds stalled or blocked replication forks to make a HJ that can be resolved. Has a DNA unwinding activity characteristic of a DNA helicase with 3'-5' polarity.</text>
</comment>
<evidence type="ECO:0000256" key="2">
    <source>
        <dbReference type="ARBA" id="ARBA00017846"/>
    </source>
</evidence>
<evidence type="ECO:0000256" key="10">
    <source>
        <dbReference type="ARBA" id="ARBA00023204"/>
    </source>
</evidence>
<dbReference type="InterPro" id="IPR047112">
    <property type="entry name" value="RecG/Mfd"/>
</dbReference>
<dbReference type="Pfam" id="PF19833">
    <property type="entry name" value="RecG_dom3_C"/>
    <property type="match status" value="1"/>
</dbReference>
<evidence type="ECO:0000256" key="8">
    <source>
        <dbReference type="ARBA" id="ARBA00023125"/>
    </source>
</evidence>
<name>A0A7G6E1L2_THEFR</name>
<keyword evidence="5 15" id="KW-0378">Hydrolase</keyword>
<dbReference type="NCBIfam" id="NF008165">
    <property type="entry name" value="PRK10917.1-3"/>
    <property type="match status" value="1"/>
</dbReference>
<dbReference type="Pfam" id="PF00270">
    <property type="entry name" value="DEAD"/>
    <property type="match status" value="1"/>
</dbReference>
<dbReference type="InterPro" id="IPR027417">
    <property type="entry name" value="P-loop_NTPase"/>
</dbReference>
<feature type="domain" description="Helicase ATP-binding" evidence="16">
    <location>
        <begin position="274"/>
        <end position="435"/>
    </location>
</feature>
<dbReference type="InterPro" id="IPR033454">
    <property type="entry name" value="RecG_wedge"/>
</dbReference>
<keyword evidence="3 15" id="KW-0547">Nucleotide-binding</keyword>
<dbReference type="KEGG" id="tfr:BR63_06345"/>
<evidence type="ECO:0000256" key="13">
    <source>
        <dbReference type="ARBA" id="ARBA00034808"/>
    </source>
</evidence>
<proteinExistence type="inferred from homology"/>
<accession>A0A7G6E1L2</accession>
<dbReference type="GO" id="GO:0003677">
    <property type="term" value="F:DNA binding"/>
    <property type="evidence" value="ECO:0007669"/>
    <property type="project" value="UniProtKB-KW"/>
</dbReference>
<dbReference type="Pfam" id="PF00271">
    <property type="entry name" value="Helicase_C"/>
    <property type="match status" value="1"/>
</dbReference>
<dbReference type="Gene3D" id="2.40.50.140">
    <property type="entry name" value="Nucleic acid-binding proteins"/>
    <property type="match status" value="1"/>
</dbReference>
<evidence type="ECO:0000259" key="17">
    <source>
        <dbReference type="PROSITE" id="PS51194"/>
    </source>
</evidence>
<dbReference type="AlphaFoldDB" id="A0A7G6E1L2"/>
<evidence type="ECO:0000256" key="7">
    <source>
        <dbReference type="ARBA" id="ARBA00022840"/>
    </source>
</evidence>
<dbReference type="CDD" id="cd04488">
    <property type="entry name" value="RecG_wedge_OBF"/>
    <property type="match status" value="1"/>
</dbReference>
<dbReference type="PROSITE" id="PS51192">
    <property type="entry name" value="HELICASE_ATP_BIND_1"/>
    <property type="match status" value="1"/>
</dbReference>
<dbReference type="Proteomes" id="UP000515847">
    <property type="component" value="Chromosome"/>
</dbReference>
<evidence type="ECO:0000256" key="3">
    <source>
        <dbReference type="ARBA" id="ARBA00022741"/>
    </source>
</evidence>
<dbReference type="GO" id="GO:0043138">
    <property type="term" value="F:3'-5' DNA helicase activity"/>
    <property type="evidence" value="ECO:0007669"/>
    <property type="project" value="UniProtKB-EC"/>
</dbReference>
<evidence type="ECO:0000313" key="18">
    <source>
        <dbReference type="EMBL" id="QNB45966.1"/>
    </source>
</evidence>
<dbReference type="SUPFAM" id="SSF52540">
    <property type="entry name" value="P-loop containing nucleoside triphosphate hydrolases"/>
    <property type="match status" value="2"/>
</dbReference>
<keyword evidence="19" id="KW-1185">Reference proteome</keyword>
<dbReference type="RefSeq" id="WP_051965830.1">
    <property type="nucleotide sequence ID" value="NZ_CP045798.1"/>
</dbReference>
<dbReference type="PANTHER" id="PTHR47964">
    <property type="entry name" value="ATP-DEPENDENT DNA HELICASE HOMOLOG RECG, CHLOROPLASTIC"/>
    <property type="match status" value="1"/>
</dbReference>
<dbReference type="EC" id="5.6.2.4" evidence="13 15"/>
<keyword evidence="7 15" id="KW-0067">ATP-binding</keyword>
<protein>
    <recommendedName>
        <fullName evidence="2 15">ATP-dependent DNA helicase RecG</fullName>
        <ecNumber evidence="13 15">5.6.2.4</ecNumber>
    </recommendedName>
</protein>
<evidence type="ECO:0000313" key="19">
    <source>
        <dbReference type="Proteomes" id="UP000515847"/>
    </source>
</evidence>
<gene>
    <name evidence="18" type="primary">recG</name>
    <name evidence="18" type="ORF">BR63_06345</name>
</gene>
<dbReference type="InterPro" id="IPR014001">
    <property type="entry name" value="Helicase_ATP-bd"/>
</dbReference>
<dbReference type="EMBL" id="CP045798">
    <property type="protein sequence ID" value="QNB45966.1"/>
    <property type="molecule type" value="Genomic_DNA"/>
</dbReference>
<keyword evidence="6 15" id="KW-0347">Helicase</keyword>
<dbReference type="InterPro" id="IPR012340">
    <property type="entry name" value="NA-bd_OB-fold"/>
</dbReference>
<dbReference type="GO" id="GO:0006310">
    <property type="term" value="P:DNA recombination"/>
    <property type="evidence" value="ECO:0007669"/>
    <property type="project" value="UniProtKB-UniRule"/>
</dbReference>
<dbReference type="CDD" id="cd17992">
    <property type="entry name" value="DEXHc_RecG"/>
    <property type="match status" value="1"/>
</dbReference>
<dbReference type="InterPro" id="IPR004609">
    <property type="entry name" value="ATP-dep_DNA_helicase_RecG"/>
</dbReference>
<dbReference type="NCBIfam" id="NF008168">
    <property type="entry name" value="PRK10917.2-2"/>
    <property type="match status" value="1"/>
</dbReference>
<dbReference type="OrthoDB" id="9804325at2"/>
<dbReference type="SUPFAM" id="SSF50249">
    <property type="entry name" value="Nucleic acid-binding proteins"/>
    <property type="match status" value="1"/>
</dbReference>
<dbReference type="InterPro" id="IPR011545">
    <property type="entry name" value="DEAD/DEAH_box_helicase_dom"/>
</dbReference>
<reference evidence="18 19" key="1">
    <citation type="journal article" date="2019" name="Front. Microbiol.">
        <title>Thermoanaerosceptrum fracticalcis gen. nov. sp. nov., a Novel Fumarate-Fermenting Microorganism From a Deep Fractured Carbonate Aquifer of the US Great Basin.</title>
        <authorList>
            <person name="Hamilton-Brehm S.D."/>
            <person name="Stewart L.E."/>
            <person name="Zavarin M."/>
            <person name="Caldwell M."/>
            <person name="Lawson P.A."/>
            <person name="Onstott T.C."/>
            <person name="Grzymski J."/>
            <person name="Neveux I."/>
            <person name="Lollar B.S."/>
            <person name="Russell C.E."/>
            <person name="Moser D.P."/>
        </authorList>
    </citation>
    <scope>NUCLEOTIDE SEQUENCE [LARGE SCALE GENOMIC DNA]</scope>
    <source>
        <strain evidence="18 19">DRI-13</strain>
    </source>
</reference>
<dbReference type="GO" id="GO:0006281">
    <property type="term" value="P:DNA repair"/>
    <property type="evidence" value="ECO:0007669"/>
    <property type="project" value="UniProtKB-UniRule"/>
</dbReference>
<evidence type="ECO:0000256" key="11">
    <source>
        <dbReference type="ARBA" id="ARBA00023235"/>
    </source>
</evidence>
<dbReference type="SMART" id="SM00490">
    <property type="entry name" value="HELICc"/>
    <property type="match status" value="1"/>
</dbReference>
<comment type="similarity">
    <text evidence="1 15">Belongs to the helicase family. RecG subfamily.</text>
</comment>
<dbReference type="PANTHER" id="PTHR47964:SF1">
    <property type="entry name" value="ATP-DEPENDENT DNA HELICASE HOMOLOG RECG, CHLOROPLASTIC"/>
    <property type="match status" value="1"/>
</dbReference>